<keyword evidence="6 19" id="KW-0812">Transmembrane</keyword>
<dbReference type="InterPro" id="IPR008271">
    <property type="entry name" value="Ser/Thr_kinase_AS"/>
</dbReference>
<dbReference type="SUPFAM" id="SSF56112">
    <property type="entry name" value="Protein kinase-like (PK-like)"/>
    <property type="match status" value="1"/>
</dbReference>
<evidence type="ECO:0000259" key="21">
    <source>
        <dbReference type="PROSITE" id="PS50011"/>
    </source>
</evidence>
<feature type="binding site" evidence="18">
    <location>
        <position position="331"/>
    </location>
    <ligand>
        <name>ATP</name>
        <dbReference type="ChEBI" id="CHEBI:30616"/>
    </ligand>
</feature>
<evidence type="ECO:0000256" key="13">
    <source>
        <dbReference type="ARBA" id="ARBA00023157"/>
    </source>
</evidence>
<feature type="signal peptide" evidence="20">
    <location>
        <begin position="1"/>
        <end position="24"/>
    </location>
</feature>
<dbReference type="PROSITE" id="PS50011">
    <property type="entry name" value="PROTEIN_KINASE_DOM"/>
    <property type="match status" value="1"/>
</dbReference>
<dbReference type="Pfam" id="PF07714">
    <property type="entry name" value="PK_Tyr_Ser-Thr"/>
    <property type="match status" value="1"/>
</dbReference>
<dbReference type="GO" id="GO:0005886">
    <property type="term" value="C:plasma membrane"/>
    <property type="evidence" value="ECO:0007669"/>
    <property type="project" value="UniProtKB-SubCell"/>
</dbReference>
<dbReference type="InterPro" id="IPR044812">
    <property type="entry name" value="CERK1/LYK3-like"/>
</dbReference>
<name>A0AAE1N6K5_9FABA</name>
<comment type="subcellular location">
    <subcellularLocation>
        <location evidence="1">Cell membrane</location>
        <topology evidence="1">Single-pass membrane protein</topology>
    </subcellularLocation>
</comment>
<evidence type="ECO:0000256" key="11">
    <source>
        <dbReference type="ARBA" id="ARBA00022989"/>
    </source>
</evidence>
<dbReference type="PANTHER" id="PTHR46204">
    <property type="entry name" value="CHITIN ELICITOR RECEPTOR KINASE 1-RELATED"/>
    <property type="match status" value="1"/>
</dbReference>
<comment type="catalytic activity">
    <reaction evidence="16">
        <text>L-threonyl-[protein] + ATP = O-phospho-L-threonyl-[protein] + ADP + H(+)</text>
        <dbReference type="Rhea" id="RHEA:46608"/>
        <dbReference type="Rhea" id="RHEA-COMP:11060"/>
        <dbReference type="Rhea" id="RHEA-COMP:11605"/>
        <dbReference type="ChEBI" id="CHEBI:15378"/>
        <dbReference type="ChEBI" id="CHEBI:30013"/>
        <dbReference type="ChEBI" id="CHEBI:30616"/>
        <dbReference type="ChEBI" id="CHEBI:61977"/>
        <dbReference type="ChEBI" id="CHEBI:456216"/>
        <dbReference type="EC" id="2.7.11.1"/>
    </reaction>
</comment>
<dbReference type="EMBL" id="JAWXYG010000001">
    <property type="protein sequence ID" value="KAK4284333.1"/>
    <property type="molecule type" value="Genomic_DNA"/>
</dbReference>
<keyword evidence="4" id="KW-0723">Serine/threonine-protein kinase</keyword>
<dbReference type="InterPro" id="IPR000719">
    <property type="entry name" value="Prot_kinase_dom"/>
</dbReference>
<keyword evidence="3" id="KW-1003">Cell membrane</keyword>
<keyword evidence="15" id="KW-0325">Glycoprotein</keyword>
<keyword evidence="8 18" id="KW-0547">Nucleotide-binding</keyword>
<dbReference type="GO" id="GO:0045087">
    <property type="term" value="P:innate immune response"/>
    <property type="evidence" value="ECO:0007669"/>
    <property type="project" value="InterPro"/>
</dbReference>
<evidence type="ECO:0000256" key="18">
    <source>
        <dbReference type="PROSITE-ProRule" id="PRU10141"/>
    </source>
</evidence>
<dbReference type="AlphaFoldDB" id="A0AAE1N6K5"/>
<evidence type="ECO:0000256" key="15">
    <source>
        <dbReference type="ARBA" id="ARBA00023180"/>
    </source>
</evidence>
<dbReference type="Gene3D" id="1.10.510.10">
    <property type="entry name" value="Transferase(Phosphotransferase) domain 1"/>
    <property type="match status" value="1"/>
</dbReference>
<keyword evidence="10 18" id="KW-0067">ATP-binding</keyword>
<dbReference type="GO" id="GO:0004674">
    <property type="term" value="F:protein serine/threonine kinase activity"/>
    <property type="evidence" value="ECO:0007669"/>
    <property type="project" value="UniProtKB-KW"/>
</dbReference>
<dbReference type="Proteomes" id="UP001293593">
    <property type="component" value="Unassembled WGS sequence"/>
</dbReference>
<dbReference type="InterPro" id="IPR011009">
    <property type="entry name" value="Kinase-like_dom_sf"/>
</dbReference>
<keyword evidence="9" id="KW-0418">Kinase</keyword>
<evidence type="ECO:0000256" key="5">
    <source>
        <dbReference type="ARBA" id="ARBA00022679"/>
    </source>
</evidence>
<evidence type="ECO:0000313" key="23">
    <source>
        <dbReference type="Proteomes" id="UP001293593"/>
    </source>
</evidence>
<keyword evidence="11 19" id="KW-1133">Transmembrane helix</keyword>
<dbReference type="Gene3D" id="3.30.200.20">
    <property type="entry name" value="Phosphorylase Kinase, domain 1"/>
    <property type="match status" value="1"/>
</dbReference>
<dbReference type="InterPro" id="IPR001245">
    <property type="entry name" value="Ser-Thr/Tyr_kinase_cat_dom"/>
</dbReference>
<feature type="domain" description="Protein kinase" evidence="21">
    <location>
        <begin position="303"/>
        <end position="576"/>
    </location>
</feature>
<dbReference type="SMART" id="SM00220">
    <property type="entry name" value="S_TKc"/>
    <property type="match status" value="1"/>
</dbReference>
<keyword evidence="5" id="KW-0808">Transferase</keyword>
<evidence type="ECO:0000256" key="10">
    <source>
        <dbReference type="ARBA" id="ARBA00022840"/>
    </source>
</evidence>
<dbReference type="GO" id="GO:0005524">
    <property type="term" value="F:ATP binding"/>
    <property type="evidence" value="ECO:0007669"/>
    <property type="project" value="UniProtKB-UniRule"/>
</dbReference>
<keyword evidence="14" id="KW-0675">Receptor</keyword>
<evidence type="ECO:0000256" key="14">
    <source>
        <dbReference type="ARBA" id="ARBA00023170"/>
    </source>
</evidence>
<dbReference type="FunFam" id="3.30.200.20:FF:000468">
    <property type="entry name" value="LysM receptor kinase 2"/>
    <property type="match status" value="1"/>
</dbReference>
<organism evidence="22 23">
    <name type="scientific">Acacia crassicarpa</name>
    <name type="common">northern wattle</name>
    <dbReference type="NCBI Taxonomy" id="499986"/>
    <lineage>
        <taxon>Eukaryota</taxon>
        <taxon>Viridiplantae</taxon>
        <taxon>Streptophyta</taxon>
        <taxon>Embryophyta</taxon>
        <taxon>Tracheophyta</taxon>
        <taxon>Spermatophyta</taxon>
        <taxon>Magnoliopsida</taxon>
        <taxon>eudicotyledons</taxon>
        <taxon>Gunneridae</taxon>
        <taxon>Pentapetalae</taxon>
        <taxon>rosids</taxon>
        <taxon>fabids</taxon>
        <taxon>Fabales</taxon>
        <taxon>Fabaceae</taxon>
        <taxon>Caesalpinioideae</taxon>
        <taxon>mimosoid clade</taxon>
        <taxon>Acacieae</taxon>
        <taxon>Acacia</taxon>
    </lineage>
</organism>
<evidence type="ECO:0000256" key="3">
    <source>
        <dbReference type="ARBA" id="ARBA00022475"/>
    </source>
</evidence>
<feature type="chain" id="PRO_5042139235" description="non-specific serine/threonine protein kinase" evidence="20">
    <location>
        <begin position="25"/>
        <end position="600"/>
    </location>
</feature>
<dbReference type="GO" id="GO:0009617">
    <property type="term" value="P:response to bacterium"/>
    <property type="evidence" value="ECO:0007669"/>
    <property type="project" value="UniProtKB-ARBA"/>
</dbReference>
<keyword evidence="7 20" id="KW-0732">Signal</keyword>
<evidence type="ECO:0000256" key="17">
    <source>
        <dbReference type="ARBA" id="ARBA00048679"/>
    </source>
</evidence>
<dbReference type="InterPro" id="IPR057097">
    <property type="entry name" value="LysM_RLK3/10"/>
</dbReference>
<evidence type="ECO:0000256" key="8">
    <source>
        <dbReference type="ARBA" id="ARBA00022741"/>
    </source>
</evidence>
<evidence type="ECO:0000256" key="1">
    <source>
        <dbReference type="ARBA" id="ARBA00004162"/>
    </source>
</evidence>
<dbReference type="FunFam" id="1.10.510.10:FF:000468">
    <property type="entry name" value="PTI1-like tyrosine-protein kinase 3"/>
    <property type="match status" value="1"/>
</dbReference>
<dbReference type="PROSITE" id="PS00107">
    <property type="entry name" value="PROTEIN_KINASE_ATP"/>
    <property type="match status" value="1"/>
</dbReference>
<gene>
    <name evidence="22" type="ORF">QN277_001181</name>
</gene>
<evidence type="ECO:0000256" key="4">
    <source>
        <dbReference type="ARBA" id="ARBA00022527"/>
    </source>
</evidence>
<evidence type="ECO:0000256" key="7">
    <source>
        <dbReference type="ARBA" id="ARBA00022729"/>
    </source>
</evidence>
<dbReference type="PROSITE" id="PS00108">
    <property type="entry name" value="PROTEIN_KINASE_ST"/>
    <property type="match status" value="1"/>
</dbReference>
<evidence type="ECO:0000256" key="20">
    <source>
        <dbReference type="SAM" id="SignalP"/>
    </source>
</evidence>
<keyword evidence="13" id="KW-1015">Disulfide bond</keyword>
<evidence type="ECO:0000256" key="9">
    <source>
        <dbReference type="ARBA" id="ARBA00022777"/>
    </source>
</evidence>
<sequence>MTIKESTKLLVCLLFLILILRVEACITGCKLALASYYVWEGANLTYISEIFDQEFSEILKYNPTIPNPDFVRSTSRINVPFTCDCLNGDFLGHTFIYKTQRGDTYHIIAEQAFSSLTTVDWLERVNRYGDIDIPENVEINVTVNCSCGDRHVSRDYGLFLTYPLRSGDSLSELAAASGVPAEIIQRYNPASDFNAGNGLVFVPAKGISGGAVAGISIGAVFGVLVLALAVYVIVYRSKKKVAEASLPPPRSHDQYLRIGRGSASNLEKALESIDVASPRMTGITVEKSVEFSFEELAKATNGFSISNKIGQGGFGTVYYAELRDEKAAVKKMDMQASKEFLAELKFLTHVHHLNLVRLIGYCIESCLFLVYEYIENGNLGQHLRGSGREPLSWPTRVQIALDAARGLEYIHEHTVPVYIHRDIKSANILIDKNFRAKVADFGLTRLTEYGSSSLHTRLVGTFGYMPPEYAQYGDVSAKVDVYAFGVVLYELISAKEAIVKIKEPENESKGLVALFEEVLGQPNEEEHLRKLVDPRLGDNYPFESVYKMIQLAKACTQENAQIRPSMRSIVVALMTLSSSTEDWDVGSFYESQAMHLISGR</sequence>
<evidence type="ECO:0000256" key="16">
    <source>
        <dbReference type="ARBA" id="ARBA00047899"/>
    </source>
</evidence>
<keyword evidence="23" id="KW-1185">Reference proteome</keyword>
<evidence type="ECO:0000256" key="6">
    <source>
        <dbReference type="ARBA" id="ARBA00022692"/>
    </source>
</evidence>
<dbReference type="PANTHER" id="PTHR46204:SF30">
    <property type="entry name" value="CHITIN ELICITOR RECEPTOR KINASE 1"/>
    <property type="match status" value="1"/>
</dbReference>
<evidence type="ECO:0000313" key="22">
    <source>
        <dbReference type="EMBL" id="KAK4284333.1"/>
    </source>
</evidence>
<evidence type="ECO:0000256" key="12">
    <source>
        <dbReference type="ARBA" id="ARBA00023136"/>
    </source>
</evidence>
<protein>
    <recommendedName>
        <fullName evidence="2">non-specific serine/threonine protein kinase</fullName>
        <ecNumber evidence="2">2.7.11.1</ecNumber>
    </recommendedName>
</protein>
<feature type="transmembrane region" description="Helical" evidence="19">
    <location>
        <begin position="211"/>
        <end position="234"/>
    </location>
</feature>
<comment type="catalytic activity">
    <reaction evidence="17">
        <text>L-seryl-[protein] + ATP = O-phospho-L-seryl-[protein] + ADP + H(+)</text>
        <dbReference type="Rhea" id="RHEA:17989"/>
        <dbReference type="Rhea" id="RHEA-COMP:9863"/>
        <dbReference type="Rhea" id="RHEA-COMP:11604"/>
        <dbReference type="ChEBI" id="CHEBI:15378"/>
        <dbReference type="ChEBI" id="CHEBI:29999"/>
        <dbReference type="ChEBI" id="CHEBI:30616"/>
        <dbReference type="ChEBI" id="CHEBI:83421"/>
        <dbReference type="ChEBI" id="CHEBI:456216"/>
        <dbReference type="EC" id="2.7.11.1"/>
    </reaction>
</comment>
<accession>A0AAE1N6K5</accession>
<dbReference type="Pfam" id="PF23577">
    <property type="entry name" value="LysM_RLK"/>
    <property type="match status" value="1"/>
</dbReference>
<proteinExistence type="predicted"/>
<reference evidence="22" key="1">
    <citation type="submission" date="2023-10" db="EMBL/GenBank/DDBJ databases">
        <title>Chromosome-level genome of the transformable northern wattle, Acacia crassicarpa.</title>
        <authorList>
            <person name="Massaro I."/>
            <person name="Sinha N.R."/>
            <person name="Poethig S."/>
            <person name="Leichty A.R."/>
        </authorList>
    </citation>
    <scope>NUCLEOTIDE SEQUENCE</scope>
    <source>
        <strain evidence="22">Acra3RX</strain>
        <tissue evidence="22">Leaf</tissue>
    </source>
</reference>
<dbReference type="GO" id="GO:0019199">
    <property type="term" value="F:transmembrane receptor protein kinase activity"/>
    <property type="evidence" value="ECO:0007669"/>
    <property type="project" value="InterPro"/>
</dbReference>
<evidence type="ECO:0000256" key="2">
    <source>
        <dbReference type="ARBA" id="ARBA00012513"/>
    </source>
</evidence>
<dbReference type="EC" id="2.7.11.1" evidence="2"/>
<evidence type="ECO:0000256" key="19">
    <source>
        <dbReference type="SAM" id="Phobius"/>
    </source>
</evidence>
<dbReference type="CDD" id="cd14066">
    <property type="entry name" value="STKc_IRAK"/>
    <property type="match status" value="1"/>
</dbReference>
<keyword evidence="12 19" id="KW-0472">Membrane</keyword>
<comment type="caution">
    <text evidence="22">The sequence shown here is derived from an EMBL/GenBank/DDBJ whole genome shotgun (WGS) entry which is preliminary data.</text>
</comment>
<dbReference type="InterPro" id="IPR017441">
    <property type="entry name" value="Protein_kinase_ATP_BS"/>
</dbReference>